<feature type="region of interest" description="Disordered" evidence="1">
    <location>
        <begin position="139"/>
        <end position="166"/>
    </location>
</feature>
<dbReference type="AlphaFoldDB" id="A0A951PYZ7"/>
<evidence type="ECO:0000259" key="3">
    <source>
        <dbReference type="Pfam" id="PF18157"/>
    </source>
</evidence>
<evidence type="ECO:0000313" key="5">
    <source>
        <dbReference type="Proteomes" id="UP000715781"/>
    </source>
</evidence>
<dbReference type="Pfam" id="PF18157">
    <property type="entry name" value="MID_pPIWI_RE"/>
    <property type="match status" value="1"/>
</dbReference>
<comment type="caution">
    <text evidence="4">The sequence shown here is derived from an EMBL/GenBank/DDBJ whole genome shotgun (WGS) entry which is preliminary data.</text>
</comment>
<gene>
    <name evidence="4" type="ORF">KME32_12085</name>
</gene>
<accession>A0A951PYZ7</accession>
<reference evidence="4" key="1">
    <citation type="submission" date="2021-05" db="EMBL/GenBank/DDBJ databases">
        <authorList>
            <person name="Pietrasiak N."/>
            <person name="Ward R."/>
            <person name="Stajich J.E."/>
            <person name="Kurbessoian T."/>
        </authorList>
    </citation>
    <scope>NUCLEOTIDE SEQUENCE</scope>
    <source>
        <strain evidence="4">JT2-VF2</strain>
    </source>
</reference>
<feature type="domain" description="Prokaryotic pPIWI-RE MID" evidence="3">
    <location>
        <begin position="58"/>
        <end position="186"/>
    </location>
</feature>
<feature type="domain" description="pPIWI-RE RNaseH" evidence="2">
    <location>
        <begin position="216"/>
        <end position="504"/>
    </location>
</feature>
<name>A0A951PYZ7_9NOST</name>
<proteinExistence type="predicted"/>
<dbReference type="Proteomes" id="UP000715781">
    <property type="component" value="Unassembled WGS sequence"/>
</dbReference>
<organism evidence="4 5">
    <name type="scientific">Mojavia pulchra JT2-VF2</name>
    <dbReference type="NCBI Taxonomy" id="287848"/>
    <lineage>
        <taxon>Bacteria</taxon>
        <taxon>Bacillati</taxon>
        <taxon>Cyanobacteriota</taxon>
        <taxon>Cyanophyceae</taxon>
        <taxon>Nostocales</taxon>
        <taxon>Nostocaceae</taxon>
    </lineage>
</organism>
<dbReference type="Pfam" id="PF13032">
    <property type="entry name" value="RNaseH_pPIWI_RE"/>
    <property type="match status" value="1"/>
</dbReference>
<evidence type="ECO:0000313" key="4">
    <source>
        <dbReference type="EMBL" id="MBW4561868.1"/>
    </source>
</evidence>
<protein>
    <submittedName>
        <fullName evidence="4">RNAseH domain-containing protein</fullName>
    </submittedName>
</protein>
<dbReference type="EMBL" id="JAHHHN010000006">
    <property type="protein sequence ID" value="MBW4561868.1"/>
    <property type="molecule type" value="Genomic_DNA"/>
</dbReference>
<reference evidence="4" key="2">
    <citation type="journal article" date="2022" name="Microbiol. Resour. Announc.">
        <title>Metagenome Sequencing to Explore Phylogenomics of Terrestrial Cyanobacteria.</title>
        <authorList>
            <person name="Ward R.D."/>
            <person name="Stajich J.E."/>
            <person name="Johansen J.R."/>
            <person name="Huntemann M."/>
            <person name="Clum A."/>
            <person name="Foster B."/>
            <person name="Foster B."/>
            <person name="Roux S."/>
            <person name="Palaniappan K."/>
            <person name="Varghese N."/>
            <person name="Mukherjee S."/>
            <person name="Reddy T.B.K."/>
            <person name="Daum C."/>
            <person name="Copeland A."/>
            <person name="Chen I.A."/>
            <person name="Ivanova N.N."/>
            <person name="Kyrpides N.C."/>
            <person name="Shapiro N."/>
            <person name="Eloe-Fadrosh E.A."/>
            <person name="Pietrasiak N."/>
        </authorList>
    </citation>
    <scope>NUCLEOTIDE SEQUENCE</scope>
    <source>
        <strain evidence="4">JT2-VF2</strain>
    </source>
</reference>
<evidence type="ECO:0000256" key="1">
    <source>
        <dbReference type="SAM" id="MobiDB-lite"/>
    </source>
</evidence>
<dbReference type="InterPro" id="IPR040496">
    <property type="entry name" value="MID_pPIWI_RE"/>
</dbReference>
<evidence type="ECO:0000259" key="2">
    <source>
        <dbReference type="Pfam" id="PF13032"/>
    </source>
</evidence>
<dbReference type="InterPro" id="IPR024996">
    <property type="entry name" value="RNaseH_pPIWI_RE"/>
</dbReference>
<sequence>MHIFLIYREQNTCEVVYQQLRDVFLLNENEDFPQDITVSKILIDDATLLQPLNTGGFLPKDRSKFDQQIRKQHQAKREAWRTFLQESVIPLINFETNPHCLAIIEIGRIKIKGILPQQNIKGAIREACVREGINSQMIQSIPTAKPKSSDTEDDEDKSPSYSKPTKGRVMSAVLDGTLRQIGALYGLPSQVYEQAKIPKEIGQELDVIAFCRRKTSQYQGDIHYALAVRLRATGAVDVLLPDANDWIPYTQAGIAVGKIFAEARRDRQENKKRLQSKIKLNGTELVQFVARVVTKHLGKPTIVLIEAEGWRNGRGEDNDGKIWPQLQNENLLAKRNVLDFCHVPGHTCEYTRNNKQLQNLLAVIRIRAGRETPQYITNREAWNEDCAARDFPHLSGFYDQSAPELLHYFSVGRLPKTQKLQNEMPIPELYKLGFQDDEYGANIPFKHQQMLEILPFFIHPNFQKEESLKALCRIPHYLRCSPAWFMGNILVPYPMHIGKELIEDYLCILGVNLQI</sequence>